<keyword evidence="2" id="KW-1185">Reference proteome</keyword>
<dbReference type="STRING" id="871325.SAMN05444349_12828"/>
<evidence type="ECO:0000313" key="1">
    <source>
        <dbReference type="EMBL" id="SHF64735.1"/>
    </source>
</evidence>
<dbReference type="AlphaFoldDB" id="A0A1M5DCV2"/>
<name>A0A1M5DCV2_9BACE</name>
<sequence>MYFVCVHDAKIIKENVFALQFRFNYPPKMSGIDAIYIFLTNYNTI</sequence>
<protein>
    <submittedName>
        <fullName evidence="1">Uncharacterized protein</fullName>
    </submittedName>
</protein>
<organism evidence="1 2">
    <name type="scientific">Bacteroides faecichinchillae</name>
    <dbReference type="NCBI Taxonomy" id="871325"/>
    <lineage>
        <taxon>Bacteria</taxon>
        <taxon>Pseudomonadati</taxon>
        <taxon>Bacteroidota</taxon>
        <taxon>Bacteroidia</taxon>
        <taxon>Bacteroidales</taxon>
        <taxon>Bacteroidaceae</taxon>
        <taxon>Bacteroides</taxon>
    </lineage>
</organism>
<accession>A0A1M5DCV2</accession>
<gene>
    <name evidence="1" type="ORF">SAMN05444349_12828</name>
</gene>
<reference evidence="1 2" key="1">
    <citation type="submission" date="2016-11" db="EMBL/GenBank/DDBJ databases">
        <authorList>
            <person name="Jaros S."/>
            <person name="Januszkiewicz K."/>
            <person name="Wedrychowicz H."/>
        </authorList>
    </citation>
    <scope>NUCLEOTIDE SEQUENCE [LARGE SCALE GENOMIC DNA]</scope>
    <source>
        <strain evidence="1 2">DSM 26883</strain>
    </source>
</reference>
<evidence type="ECO:0000313" key="2">
    <source>
        <dbReference type="Proteomes" id="UP000184436"/>
    </source>
</evidence>
<dbReference type="EMBL" id="FQVD01000028">
    <property type="protein sequence ID" value="SHF64735.1"/>
    <property type="molecule type" value="Genomic_DNA"/>
</dbReference>
<dbReference type="Proteomes" id="UP000184436">
    <property type="component" value="Unassembled WGS sequence"/>
</dbReference>
<proteinExistence type="predicted"/>